<proteinExistence type="predicted"/>
<reference evidence="3 4" key="1">
    <citation type="submission" date="2020-03" db="EMBL/GenBank/DDBJ databases">
        <authorList>
            <person name="Sun Q."/>
        </authorList>
    </citation>
    <scope>NUCLEOTIDE SEQUENCE [LARGE SCALE GENOMIC DNA]</scope>
    <source>
        <strain evidence="3 4">JC162</strain>
    </source>
</reference>
<dbReference type="AlphaFoldDB" id="A0A848EDE2"/>
<sequence length="209" mass="21424">MSDDEDDAATVPVAERGLPAGTPVLTPTGERPVETLAPGSLVIAVSGEGAPFQRVLELRRAVVPAALVRLRAGALADGAPREDLLLPTGHALFIDDMFVQAGALLGSPGVRLEQKAGLCEVFSLVLAGHDAVLAAGTPVETAPGADTPMPCERAEPWLRARLAWRAEAMGWAEPLPEEVPALGLDLAEELASSALAPALPPSPFAGPGA</sequence>
<evidence type="ECO:0000259" key="2">
    <source>
        <dbReference type="Pfam" id="PF13403"/>
    </source>
</evidence>
<protein>
    <recommendedName>
        <fullName evidence="2">Hedgehog/Intein (Hint) domain-containing protein</fullName>
    </recommendedName>
</protein>
<organism evidence="3 4">
    <name type="scientific">Neoroseomonas marina</name>
    <dbReference type="NCBI Taxonomy" id="1232220"/>
    <lineage>
        <taxon>Bacteria</taxon>
        <taxon>Pseudomonadati</taxon>
        <taxon>Pseudomonadota</taxon>
        <taxon>Alphaproteobacteria</taxon>
        <taxon>Acetobacterales</taxon>
        <taxon>Acetobacteraceae</taxon>
        <taxon>Neoroseomonas</taxon>
    </lineage>
</organism>
<dbReference type="InterPro" id="IPR028992">
    <property type="entry name" value="Hedgehog/Intein_dom"/>
</dbReference>
<accession>A0A848EDE2</accession>
<keyword evidence="4" id="KW-1185">Reference proteome</keyword>
<feature type="domain" description="Hedgehog/Intein (Hint)" evidence="2">
    <location>
        <begin position="20"/>
        <end position="141"/>
    </location>
</feature>
<dbReference type="Proteomes" id="UP000548582">
    <property type="component" value="Unassembled WGS sequence"/>
</dbReference>
<gene>
    <name evidence="3" type="ORF">GWK16_14780</name>
</gene>
<comment type="caution">
    <text evidence="3">The sequence shown here is derived from an EMBL/GenBank/DDBJ whole genome shotgun (WGS) entry which is preliminary data.</text>
</comment>
<evidence type="ECO:0000256" key="1">
    <source>
        <dbReference type="SAM" id="MobiDB-lite"/>
    </source>
</evidence>
<feature type="region of interest" description="Disordered" evidence="1">
    <location>
        <begin position="1"/>
        <end position="31"/>
    </location>
</feature>
<name>A0A848EDE2_9PROT</name>
<evidence type="ECO:0000313" key="4">
    <source>
        <dbReference type="Proteomes" id="UP000548582"/>
    </source>
</evidence>
<dbReference type="SUPFAM" id="SSF51294">
    <property type="entry name" value="Hedgehog/intein (Hint) domain"/>
    <property type="match status" value="1"/>
</dbReference>
<dbReference type="Pfam" id="PF13403">
    <property type="entry name" value="Hint_2"/>
    <property type="match status" value="1"/>
</dbReference>
<dbReference type="InterPro" id="IPR036844">
    <property type="entry name" value="Hint_dom_sf"/>
</dbReference>
<dbReference type="RefSeq" id="WP_170054725.1">
    <property type="nucleotide sequence ID" value="NZ_JABBKX010000004.1"/>
</dbReference>
<dbReference type="EMBL" id="JABBKX010000004">
    <property type="protein sequence ID" value="NMJ42511.1"/>
    <property type="molecule type" value="Genomic_DNA"/>
</dbReference>
<evidence type="ECO:0000313" key="3">
    <source>
        <dbReference type="EMBL" id="NMJ42511.1"/>
    </source>
</evidence>